<dbReference type="Proteomes" id="UP000830115">
    <property type="component" value="Chromosome"/>
</dbReference>
<dbReference type="PANTHER" id="PTHR23513:SF6">
    <property type="entry name" value="MAJOR FACILITATOR SUPERFAMILY ASSOCIATED DOMAIN-CONTAINING PROTEIN"/>
    <property type="match status" value="1"/>
</dbReference>
<dbReference type="InterPro" id="IPR020846">
    <property type="entry name" value="MFS_dom"/>
</dbReference>
<organism evidence="9 10">
    <name type="scientific">Streptomyces halobius</name>
    <dbReference type="NCBI Taxonomy" id="2879846"/>
    <lineage>
        <taxon>Bacteria</taxon>
        <taxon>Bacillati</taxon>
        <taxon>Actinomycetota</taxon>
        <taxon>Actinomycetes</taxon>
        <taxon>Kitasatosporales</taxon>
        <taxon>Streptomycetaceae</taxon>
        <taxon>Streptomyces</taxon>
    </lineage>
</organism>
<evidence type="ECO:0000256" key="6">
    <source>
        <dbReference type="SAM" id="MobiDB-lite"/>
    </source>
</evidence>
<protein>
    <submittedName>
        <fullName evidence="9">MFS transporter</fullName>
    </submittedName>
</protein>
<feature type="compositionally biased region" description="Polar residues" evidence="6">
    <location>
        <begin position="397"/>
        <end position="407"/>
    </location>
</feature>
<evidence type="ECO:0000259" key="8">
    <source>
        <dbReference type="PROSITE" id="PS50850"/>
    </source>
</evidence>
<evidence type="ECO:0000256" key="3">
    <source>
        <dbReference type="ARBA" id="ARBA00022692"/>
    </source>
</evidence>
<sequence length="438" mass="45622">MKILFGHRNGRLFIIGQGFSIIGTSLLLLTSGIWVKTLTGSNSAAGMTIFMVVLGALCAPVGGVLADRLNRKRLLICANLLTALVVLLLLTVSGEQDVWIIYAVMFCCGVSGGVIDTAQTALIVDLFPEPDLPNVNGAIQTVRQGIRLFAPILGASLFTSVGVGWIAVIDAVMLLGSTATLFALRVAVEPGSDGPKPRVSWFDELTAGVRHIAATPVLRQLVAASSLTVIAFGLMETLSFAVVSSGLHRPPTFLGVLLTMEGLGAVVGGLTAGWIMRRLNETVIVVLGLLSCALGAALLVASSLVPALIGMLLTGVATPWVFIGNLTVGQRVTPREIIGRVYSAFSTVLTVPQVLAISLGAALVAAVDYRIVLVTMAVVLVLAAGYLRSRPEQRLFASTPSVESTPTLDERGAGAASASDERAAVAAPTSDEREGTRS</sequence>
<feature type="transmembrane region" description="Helical" evidence="7">
    <location>
        <begin position="221"/>
        <end position="247"/>
    </location>
</feature>
<dbReference type="InterPro" id="IPR036259">
    <property type="entry name" value="MFS_trans_sf"/>
</dbReference>
<dbReference type="EMBL" id="CP086322">
    <property type="protein sequence ID" value="UQA92489.1"/>
    <property type="molecule type" value="Genomic_DNA"/>
</dbReference>
<feature type="region of interest" description="Disordered" evidence="6">
    <location>
        <begin position="397"/>
        <end position="438"/>
    </location>
</feature>
<feature type="transmembrane region" description="Helical" evidence="7">
    <location>
        <begin position="307"/>
        <end position="329"/>
    </location>
</feature>
<evidence type="ECO:0000313" key="10">
    <source>
        <dbReference type="Proteomes" id="UP000830115"/>
    </source>
</evidence>
<reference evidence="9" key="1">
    <citation type="submission" date="2021-10" db="EMBL/GenBank/DDBJ databases">
        <title>Streptomyces nigrumlapis sp.nov.,an antimicrobial producing actinobacterium isolated from Black Gobi rocks.</title>
        <authorList>
            <person name="Wen Y."/>
            <person name="Zhang W."/>
            <person name="Liu X.G."/>
        </authorList>
    </citation>
    <scope>NUCLEOTIDE SEQUENCE</scope>
    <source>
        <strain evidence="9">ST13-2-2</strain>
    </source>
</reference>
<feature type="transmembrane region" description="Helical" evidence="7">
    <location>
        <begin position="282"/>
        <end position="301"/>
    </location>
</feature>
<evidence type="ECO:0000256" key="5">
    <source>
        <dbReference type="ARBA" id="ARBA00023136"/>
    </source>
</evidence>
<dbReference type="RefSeq" id="WP_248863351.1">
    <property type="nucleotide sequence ID" value="NZ_CP086322.1"/>
</dbReference>
<keyword evidence="4 7" id="KW-1133">Transmembrane helix</keyword>
<dbReference type="Pfam" id="PF07690">
    <property type="entry name" value="MFS_1"/>
    <property type="match status" value="1"/>
</dbReference>
<feature type="transmembrane region" description="Helical" evidence="7">
    <location>
        <begin position="253"/>
        <end position="275"/>
    </location>
</feature>
<gene>
    <name evidence="9" type="ORF">K9S39_12170</name>
</gene>
<feature type="transmembrane region" description="Helical" evidence="7">
    <location>
        <begin position="12"/>
        <end position="35"/>
    </location>
</feature>
<keyword evidence="3 7" id="KW-0812">Transmembrane</keyword>
<feature type="transmembrane region" description="Helical" evidence="7">
    <location>
        <begin position="99"/>
        <end position="127"/>
    </location>
</feature>
<evidence type="ECO:0000256" key="2">
    <source>
        <dbReference type="ARBA" id="ARBA00022475"/>
    </source>
</evidence>
<feature type="transmembrane region" description="Helical" evidence="7">
    <location>
        <begin position="73"/>
        <end position="93"/>
    </location>
</feature>
<dbReference type="PANTHER" id="PTHR23513">
    <property type="entry name" value="INTEGRAL MEMBRANE EFFLUX PROTEIN-RELATED"/>
    <property type="match status" value="1"/>
</dbReference>
<dbReference type="Gene3D" id="1.20.1250.20">
    <property type="entry name" value="MFS general substrate transporter like domains"/>
    <property type="match status" value="1"/>
</dbReference>
<feature type="transmembrane region" description="Helical" evidence="7">
    <location>
        <begin position="47"/>
        <end position="66"/>
    </location>
</feature>
<feature type="domain" description="Major facilitator superfamily (MFS) profile" evidence="8">
    <location>
        <begin position="1"/>
        <end position="394"/>
    </location>
</feature>
<dbReference type="SUPFAM" id="SSF103473">
    <property type="entry name" value="MFS general substrate transporter"/>
    <property type="match status" value="1"/>
</dbReference>
<dbReference type="InterPro" id="IPR011701">
    <property type="entry name" value="MFS"/>
</dbReference>
<evidence type="ECO:0000313" key="9">
    <source>
        <dbReference type="EMBL" id="UQA92489.1"/>
    </source>
</evidence>
<keyword evidence="5 7" id="KW-0472">Membrane</keyword>
<evidence type="ECO:0000256" key="7">
    <source>
        <dbReference type="SAM" id="Phobius"/>
    </source>
</evidence>
<proteinExistence type="predicted"/>
<feature type="transmembrane region" description="Helical" evidence="7">
    <location>
        <begin position="172"/>
        <end position="188"/>
    </location>
</feature>
<comment type="subcellular location">
    <subcellularLocation>
        <location evidence="1">Cell membrane</location>
        <topology evidence="1">Multi-pass membrane protein</topology>
    </subcellularLocation>
</comment>
<feature type="transmembrane region" description="Helical" evidence="7">
    <location>
        <begin position="369"/>
        <end position="387"/>
    </location>
</feature>
<keyword evidence="10" id="KW-1185">Reference proteome</keyword>
<evidence type="ECO:0000256" key="1">
    <source>
        <dbReference type="ARBA" id="ARBA00004651"/>
    </source>
</evidence>
<name>A0ABY4M6N4_9ACTN</name>
<feature type="transmembrane region" description="Helical" evidence="7">
    <location>
        <begin position="341"/>
        <end position="363"/>
    </location>
</feature>
<feature type="transmembrane region" description="Helical" evidence="7">
    <location>
        <begin position="148"/>
        <end position="166"/>
    </location>
</feature>
<keyword evidence="2" id="KW-1003">Cell membrane</keyword>
<accession>A0ABY4M6N4</accession>
<evidence type="ECO:0000256" key="4">
    <source>
        <dbReference type="ARBA" id="ARBA00022989"/>
    </source>
</evidence>
<dbReference type="PROSITE" id="PS50850">
    <property type="entry name" value="MFS"/>
    <property type="match status" value="1"/>
</dbReference>
<dbReference type="CDD" id="cd06173">
    <property type="entry name" value="MFS_MefA_like"/>
    <property type="match status" value="1"/>
</dbReference>